<feature type="compositionally biased region" description="Basic and acidic residues" evidence="10">
    <location>
        <begin position="151"/>
        <end position="210"/>
    </location>
</feature>
<dbReference type="GO" id="GO:0030424">
    <property type="term" value="C:axon"/>
    <property type="evidence" value="ECO:0007669"/>
    <property type="project" value="UniProtKB-SubCell"/>
</dbReference>
<dbReference type="AlphaFoldDB" id="A0AAV4VW93"/>
<feature type="coiled-coil region" evidence="9">
    <location>
        <begin position="241"/>
        <end position="268"/>
    </location>
</feature>
<keyword evidence="5 9" id="KW-0175">Coiled coil</keyword>
<dbReference type="GO" id="GO:0048788">
    <property type="term" value="C:cytoskeleton of presynaptic active zone"/>
    <property type="evidence" value="ECO:0007669"/>
    <property type="project" value="TreeGrafter"/>
</dbReference>
<feature type="region of interest" description="Disordered" evidence="10">
    <location>
        <begin position="1"/>
        <end position="102"/>
    </location>
</feature>
<dbReference type="GO" id="GO:0007274">
    <property type="term" value="P:neuromuscular synaptic transmission"/>
    <property type="evidence" value="ECO:0007669"/>
    <property type="project" value="TreeGrafter"/>
</dbReference>
<gene>
    <name evidence="11" type="primary">ERC2</name>
    <name evidence="11" type="ORF">CDAR_27471</name>
</gene>
<dbReference type="GO" id="GO:0048167">
    <property type="term" value="P:regulation of synaptic plasticity"/>
    <property type="evidence" value="ECO:0007669"/>
    <property type="project" value="TreeGrafter"/>
</dbReference>
<dbReference type="Pfam" id="PF10174">
    <property type="entry name" value="Cast"/>
    <property type="match status" value="1"/>
</dbReference>
<dbReference type="PANTHER" id="PTHR18861:SF0">
    <property type="entry name" value="BRUCHPILOT, ISOFORM J"/>
    <property type="match status" value="1"/>
</dbReference>
<organism evidence="11 12">
    <name type="scientific">Caerostris darwini</name>
    <dbReference type="NCBI Taxonomy" id="1538125"/>
    <lineage>
        <taxon>Eukaryota</taxon>
        <taxon>Metazoa</taxon>
        <taxon>Ecdysozoa</taxon>
        <taxon>Arthropoda</taxon>
        <taxon>Chelicerata</taxon>
        <taxon>Arachnida</taxon>
        <taxon>Araneae</taxon>
        <taxon>Araneomorphae</taxon>
        <taxon>Entelegynae</taxon>
        <taxon>Araneoidea</taxon>
        <taxon>Araneidae</taxon>
        <taxon>Caerostris</taxon>
    </lineage>
</organism>
<evidence type="ECO:0000256" key="1">
    <source>
        <dbReference type="ARBA" id="ARBA00004245"/>
    </source>
</evidence>
<keyword evidence="6" id="KW-0206">Cytoskeleton</keyword>
<keyword evidence="4" id="KW-0770">Synapse</keyword>
<sequence>MQSRIEVAPAMSREAYGSSSVSQRSPKPPRRTDIPRESTSTSSKYYPSSISQPVSGRGSPSRGPPPDSSLPIGRRSSRHGYGVSRSGNASPLTLPTDGSVPHSTSAYNVGHYYNNEELAGSPTMDGRATGGPTSGHHRSRSATRVPLRNYHSLERDQDREFVPIRDPRDRSLDRHPRSRERSMDRTGYRDEYSYRDLDGPIDSDPYRDTSHSMSRSTYADTTRHGYSSRSGAGGSGGDSYVMELQSRLNDLQNQYSNLKRELDATTQKLGSSMHSIKTFWSPELKKERALRKEEAAKYALINDQLKILRSENQVIIFHYVKLVISYRIPKILNNKKL</sequence>
<protein>
    <submittedName>
        <fullName evidence="11">ERC protein 2</fullName>
    </submittedName>
</protein>
<keyword evidence="12" id="KW-1185">Reference proteome</keyword>
<evidence type="ECO:0000256" key="5">
    <source>
        <dbReference type="ARBA" id="ARBA00023054"/>
    </source>
</evidence>
<evidence type="ECO:0000256" key="10">
    <source>
        <dbReference type="SAM" id="MobiDB-lite"/>
    </source>
</evidence>
<evidence type="ECO:0000256" key="4">
    <source>
        <dbReference type="ARBA" id="ARBA00023018"/>
    </source>
</evidence>
<evidence type="ECO:0000256" key="2">
    <source>
        <dbReference type="ARBA" id="ARBA00022490"/>
    </source>
</evidence>
<reference evidence="11 12" key="1">
    <citation type="submission" date="2021-06" db="EMBL/GenBank/DDBJ databases">
        <title>Caerostris darwini draft genome.</title>
        <authorList>
            <person name="Kono N."/>
            <person name="Arakawa K."/>
        </authorList>
    </citation>
    <scope>NUCLEOTIDE SEQUENCE [LARGE SCALE GENOMIC DNA]</scope>
</reference>
<dbReference type="InterPro" id="IPR019323">
    <property type="entry name" value="ELKS/CAST"/>
</dbReference>
<feature type="compositionally biased region" description="Polar residues" evidence="10">
    <location>
        <begin position="211"/>
        <end position="220"/>
    </location>
</feature>
<accession>A0AAV4VW93</accession>
<dbReference type="PANTHER" id="PTHR18861">
    <property type="entry name" value="ELKS/RAB6-INTERACTING/CAST PROTEIN"/>
    <property type="match status" value="1"/>
</dbReference>
<feature type="compositionally biased region" description="Low complexity" evidence="10">
    <location>
        <begin position="38"/>
        <end position="61"/>
    </location>
</feature>
<proteinExistence type="predicted"/>
<evidence type="ECO:0000256" key="7">
    <source>
        <dbReference type="ARBA" id="ARBA00023273"/>
    </source>
</evidence>
<dbReference type="GO" id="GO:0098882">
    <property type="term" value="F:structural constituent of presynaptic active zone"/>
    <property type="evidence" value="ECO:0007669"/>
    <property type="project" value="TreeGrafter"/>
</dbReference>
<dbReference type="Proteomes" id="UP001054837">
    <property type="component" value="Unassembled WGS sequence"/>
</dbReference>
<keyword evidence="3" id="KW-0597">Phosphoprotein</keyword>
<evidence type="ECO:0000256" key="3">
    <source>
        <dbReference type="ARBA" id="ARBA00022553"/>
    </source>
</evidence>
<evidence type="ECO:0000256" key="9">
    <source>
        <dbReference type="SAM" id="Coils"/>
    </source>
</evidence>
<evidence type="ECO:0000256" key="6">
    <source>
        <dbReference type="ARBA" id="ARBA00023212"/>
    </source>
</evidence>
<comment type="subcellular location">
    <subcellularLocation>
        <location evidence="1">Cytoplasm</location>
        <location evidence="1">Cytoskeleton</location>
    </subcellularLocation>
    <subcellularLocation>
        <location evidence="8">Presynapse</location>
    </subcellularLocation>
</comment>
<comment type="caution">
    <text evidence="11">The sequence shown here is derived from an EMBL/GenBank/DDBJ whole genome shotgun (WGS) entry which is preliminary data.</text>
</comment>
<name>A0AAV4VW93_9ARAC</name>
<evidence type="ECO:0000256" key="8">
    <source>
        <dbReference type="ARBA" id="ARBA00034106"/>
    </source>
</evidence>
<feature type="region of interest" description="Disordered" evidence="10">
    <location>
        <begin position="118"/>
        <end position="237"/>
    </location>
</feature>
<evidence type="ECO:0000313" key="11">
    <source>
        <dbReference type="EMBL" id="GIY73864.1"/>
    </source>
</evidence>
<evidence type="ECO:0000313" key="12">
    <source>
        <dbReference type="Proteomes" id="UP001054837"/>
    </source>
</evidence>
<keyword evidence="7" id="KW-0966">Cell projection</keyword>
<keyword evidence="2" id="KW-0963">Cytoplasm</keyword>
<dbReference type="EMBL" id="BPLQ01013659">
    <property type="protein sequence ID" value="GIY73864.1"/>
    <property type="molecule type" value="Genomic_DNA"/>
</dbReference>